<dbReference type="PROSITE" id="PS50011">
    <property type="entry name" value="PROTEIN_KINASE_DOM"/>
    <property type="match status" value="1"/>
</dbReference>
<dbReference type="Gene3D" id="3.30.200.20">
    <property type="entry name" value="Phosphorylase Kinase, domain 1"/>
    <property type="match status" value="1"/>
</dbReference>
<feature type="domain" description="Protein kinase" evidence="1">
    <location>
        <begin position="1"/>
        <end position="283"/>
    </location>
</feature>
<evidence type="ECO:0000259" key="1">
    <source>
        <dbReference type="PROSITE" id="PS50011"/>
    </source>
</evidence>
<protein>
    <submittedName>
        <fullName evidence="2">Aminoglycoside phosphotransferase family protein</fullName>
    </submittedName>
</protein>
<dbReference type="OrthoDB" id="60975at2"/>
<dbReference type="InterPro" id="IPR000719">
    <property type="entry name" value="Prot_kinase_dom"/>
</dbReference>
<dbReference type="SUPFAM" id="SSF56112">
    <property type="entry name" value="Protein kinase-like (PK-like)"/>
    <property type="match status" value="1"/>
</dbReference>
<accession>A0A544V0X6</accession>
<dbReference type="Pfam" id="PF01636">
    <property type="entry name" value="APH"/>
    <property type="match status" value="1"/>
</dbReference>
<evidence type="ECO:0000313" key="3">
    <source>
        <dbReference type="Proteomes" id="UP000317944"/>
    </source>
</evidence>
<evidence type="ECO:0000313" key="2">
    <source>
        <dbReference type="EMBL" id="TQR39754.1"/>
    </source>
</evidence>
<name>A0A544V0X6_LYSSH</name>
<gene>
    <name evidence="2" type="ORF">C7Y47_01610</name>
</gene>
<dbReference type="GO" id="GO:0004672">
    <property type="term" value="F:protein kinase activity"/>
    <property type="evidence" value="ECO:0007669"/>
    <property type="project" value="InterPro"/>
</dbReference>
<dbReference type="InterPro" id="IPR002575">
    <property type="entry name" value="Aminoglycoside_PTrfase"/>
</dbReference>
<dbReference type="InterPro" id="IPR011009">
    <property type="entry name" value="Kinase-like_dom_sf"/>
</dbReference>
<reference evidence="2 3" key="1">
    <citation type="submission" date="2018-03" db="EMBL/GenBank/DDBJ databases">
        <title>Aerobic endospore-forming bacteria genome sequencing and assembly.</title>
        <authorList>
            <person name="Cavalcante D.A."/>
            <person name="Driks A."/>
            <person name="Putonti C."/>
            <person name="De-Souza M.T."/>
        </authorList>
    </citation>
    <scope>NUCLEOTIDE SEQUENCE [LARGE SCALE GENOMIC DNA]</scope>
    <source>
        <strain evidence="2 3">SDF0037</strain>
    </source>
</reference>
<dbReference type="AlphaFoldDB" id="A0A544V0X6"/>
<organism evidence="2 3">
    <name type="scientific">Lysinibacillus sphaericus</name>
    <name type="common">Bacillus sphaericus</name>
    <dbReference type="NCBI Taxonomy" id="1421"/>
    <lineage>
        <taxon>Bacteria</taxon>
        <taxon>Bacillati</taxon>
        <taxon>Bacillota</taxon>
        <taxon>Bacilli</taxon>
        <taxon>Bacillales</taxon>
        <taxon>Bacillaceae</taxon>
        <taxon>Lysinibacillus</taxon>
    </lineage>
</organism>
<dbReference type="RefSeq" id="WP_142507165.1">
    <property type="nucleotide sequence ID" value="NZ_SADV01000001.1"/>
</dbReference>
<sequence length="283" mass="33582">MDYFLEIVKEFDIPTITNETLLTNGKTASTFLLHTKTSEKYILKSVDTKEQAYFEYKLIQHIRTKNKNIVSEILTSKFDGPFTQIDKNLFQIQVYVPSVNEKAPLQKVLNTYQMLQEYLRDFHYEPARHNRFALDRLWIDTKELLHENLPKIYDELCPSIEKLMVLDHNQTKWIHGDLGAWNILLTAERNVCFIDFSEARKGPRYFDLVAIFASYLPQNLEEIDTYTQVFLAEYDVSVNLNEFYQTLELWYVKGILSLLKVDTQSTKEHILYFYKIIKYIRSL</sequence>
<comment type="caution">
    <text evidence="2">The sequence shown here is derived from an EMBL/GenBank/DDBJ whole genome shotgun (WGS) entry which is preliminary data.</text>
</comment>
<proteinExistence type="predicted"/>
<dbReference type="Proteomes" id="UP000317944">
    <property type="component" value="Unassembled WGS sequence"/>
</dbReference>
<dbReference type="Gene3D" id="3.90.1200.10">
    <property type="match status" value="1"/>
</dbReference>
<dbReference type="GO" id="GO:0005524">
    <property type="term" value="F:ATP binding"/>
    <property type="evidence" value="ECO:0007669"/>
    <property type="project" value="InterPro"/>
</dbReference>
<dbReference type="EMBL" id="SADV01000001">
    <property type="protein sequence ID" value="TQR39754.1"/>
    <property type="molecule type" value="Genomic_DNA"/>
</dbReference>